<feature type="compositionally biased region" description="Acidic residues" evidence="1">
    <location>
        <begin position="98"/>
        <end position="127"/>
    </location>
</feature>
<evidence type="ECO:0000256" key="1">
    <source>
        <dbReference type="SAM" id="MobiDB-lite"/>
    </source>
</evidence>
<proteinExistence type="predicted"/>
<feature type="compositionally biased region" description="Basic and acidic residues" evidence="1">
    <location>
        <begin position="504"/>
        <end position="518"/>
    </location>
</feature>
<organism evidence="2 3">
    <name type="scientific">Orbilia brochopaga</name>
    <dbReference type="NCBI Taxonomy" id="3140254"/>
    <lineage>
        <taxon>Eukaryota</taxon>
        <taxon>Fungi</taxon>
        <taxon>Dikarya</taxon>
        <taxon>Ascomycota</taxon>
        <taxon>Pezizomycotina</taxon>
        <taxon>Orbiliomycetes</taxon>
        <taxon>Orbiliales</taxon>
        <taxon>Orbiliaceae</taxon>
        <taxon>Orbilia</taxon>
    </lineage>
</organism>
<sequence>MRGIGAMLPMRYSGLTASPYEVLQDHRWIQMFIREVLETAVNPQARVQQNSGPLMENINWLAGIDGNQLYLPPVEPGTDLRLDQELLDVGYELPAEDEAATDEDLDQEDQQDEEASPLNDFQEEQQDEASPLIDLVEENAGDGAPEATLNNNLERNILPDGTVRYTVQLPTGDVLEFINGRGRVIPATQENNPMVAEEIPVEYPNYPPTQEVTTDMAEALQVALDSILERPIWQSDIPSPATAIIDGLVLPTDGIRELWDDEPEKDGFYAALEDRVKDNMGALLVARDIFRRFEEGRLNLPLGTLGLPNLEYAGIDAVDHLVTLGRSFQDAEDKIVWYKMQELMQQWNIATFRFVRQLYADYAAEREAMERDPPGFVRDDVVVQGQNRIDIPGLTDPNGGMAVEPFGSQNVPQFYPELQQQVSSRNRPAQNLYEFASRLTPFQMHDLLSFEPQLINEMADRRNPLTNPFENPTAPRTRNRGRRPLPSPSDLAEDEEEEENTYSEMERVVAELSDHSSDFETPTGSDSQEADDYTPGSGGTSTVVNDNEDVESDDGDFETRYFEELNRQRRRQRYYQGD</sequence>
<feature type="compositionally biased region" description="Acidic residues" evidence="1">
    <location>
        <begin position="546"/>
        <end position="556"/>
    </location>
</feature>
<feature type="compositionally biased region" description="Polar residues" evidence="1">
    <location>
        <begin position="464"/>
        <end position="476"/>
    </location>
</feature>
<keyword evidence="3" id="KW-1185">Reference proteome</keyword>
<feature type="compositionally biased region" description="Acidic residues" evidence="1">
    <location>
        <begin position="491"/>
        <end position="501"/>
    </location>
</feature>
<feature type="region of interest" description="Disordered" evidence="1">
    <location>
        <begin position="460"/>
        <end position="561"/>
    </location>
</feature>
<name>A0AAV9U4K5_9PEZI</name>
<evidence type="ECO:0000313" key="3">
    <source>
        <dbReference type="Proteomes" id="UP001375240"/>
    </source>
</evidence>
<gene>
    <name evidence="2" type="ORF">TWF696_002367</name>
</gene>
<comment type="caution">
    <text evidence="2">The sequence shown here is derived from an EMBL/GenBank/DDBJ whole genome shotgun (WGS) entry which is preliminary data.</text>
</comment>
<protein>
    <submittedName>
        <fullName evidence="2">Uncharacterized protein</fullName>
    </submittedName>
</protein>
<accession>A0AAV9U4K5</accession>
<reference evidence="2 3" key="1">
    <citation type="submission" date="2019-10" db="EMBL/GenBank/DDBJ databases">
        <authorList>
            <person name="Palmer J.M."/>
        </authorList>
    </citation>
    <scope>NUCLEOTIDE SEQUENCE [LARGE SCALE GENOMIC DNA]</scope>
    <source>
        <strain evidence="2 3">TWF696</strain>
    </source>
</reference>
<evidence type="ECO:0000313" key="2">
    <source>
        <dbReference type="EMBL" id="KAK6335600.1"/>
    </source>
</evidence>
<dbReference type="Proteomes" id="UP001375240">
    <property type="component" value="Unassembled WGS sequence"/>
</dbReference>
<feature type="region of interest" description="Disordered" evidence="1">
    <location>
        <begin position="98"/>
        <end position="128"/>
    </location>
</feature>
<dbReference type="EMBL" id="JAVHNQ010000012">
    <property type="protein sequence ID" value="KAK6335600.1"/>
    <property type="molecule type" value="Genomic_DNA"/>
</dbReference>
<dbReference type="AlphaFoldDB" id="A0AAV9U4K5"/>